<evidence type="ECO:0000256" key="3">
    <source>
        <dbReference type="PROSITE-ProRule" id="PRU10038"/>
    </source>
</evidence>
<dbReference type="EMBL" id="WNLA01000002">
    <property type="protein sequence ID" value="MTW01627.1"/>
    <property type="molecule type" value="Genomic_DNA"/>
</dbReference>
<dbReference type="OrthoDB" id="9794445at2"/>
<name>A0A6L6PVU9_9BURK</name>
<dbReference type="PANTHER" id="PTHR48081:SF8">
    <property type="entry name" value="ALPHA_BETA HYDROLASE FOLD-3 DOMAIN-CONTAINING PROTEIN-RELATED"/>
    <property type="match status" value="1"/>
</dbReference>
<evidence type="ECO:0000256" key="2">
    <source>
        <dbReference type="ARBA" id="ARBA00022801"/>
    </source>
</evidence>
<organism evidence="5 6">
    <name type="scientific">Pseudoduganella ginsengisoli</name>
    <dbReference type="NCBI Taxonomy" id="1462440"/>
    <lineage>
        <taxon>Bacteria</taxon>
        <taxon>Pseudomonadati</taxon>
        <taxon>Pseudomonadota</taxon>
        <taxon>Betaproteobacteria</taxon>
        <taxon>Burkholderiales</taxon>
        <taxon>Oxalobacteraceae</taxon>
        <taxon>Telluria group</taxon>
        <taxon>Pseudoduganella</taxon>
    </lineage>
</organism>
<dbReference type="InterPro" id="IPR029058">
    <property type="entry name" value="AB_hydrolase_fold"/>
</dbReference>
<evidence type="ECO:0000259" key="4">
    <source>
        <dbReference type="Pfam" id="PF07859"/>
    </source>
</evidence>
<protein>
    <submittedName>
        <fullName evidence="5">Alpha/beta hydrolase fold domain-containing protein</fullName>
    </submittedName>
</protein>
<evidence type="ECO:0000313" key="5">
    <source>
        <dbReference type="EMBL" id="MTW01627.1"/>
    </source>
</evidence>
<dbReference type="InterPro" id="IPR002168">
    <property type="entry name" value="Lipase_GDXG_HIS_AS"/>
</dbReference>
<feature type="active site" evidence="3">
    <location>
        <position position="155"/>
    </location>
</feature>
<dbReference type="SUPFAM" id="SSF53474">
    <property type="entry name" value="alpha/beta-Hydrolases"/>
    <property type="match status" value="1"/>
</dbReference>
<proteinExistence type="inferred from homology"/>
<feature type="domain" description="Alpha/beta hydrolase fold-3" evidence="4">
    <location>
        <begin position="77"/>
        <end position="285"/>
    </location>
</feature>
<dbReference type="InterPro" id="IPR033140">
    <property type="entry name" value="Lipase_GDXG_put_SER_AS"/>
</dbReference>
<dbReference type="FunFam" id="3.40.50.1820:FF:000089">
    <property type="entry name" value="Alpha/beta hydrolase"/>
    <property type="match status" value="1"/>
</dbReference>
<dbReference type="InterPro" id="IPR050300">
    <property type="entry name" value="GDXG_lipolytic_enzyme"/>
</dbReference>
<evidence type="ECO:0000256" key="1">
    <source>
        <dbReference type="ARBA" id="ARBA00010515"/>
    </source>
</evidence>
<dbReference type="PROSITE" id="PS01174">
    <property type="entry name" value="LIPASE_GDXG_SER"/>
    <property type="match status" value="1"/>
</dbReference>
<dbReference type="RefSeq" id="WP_155438010.1">
    <property type="nucleotide sequence ID" value="NZ_WNLA01000002.1"/>
</dbReference>
<dbReference type="Gene3D" id="3.40.50.1820">
    <property type="entry name" value="alpha/beta hydrolase"/>
    <property type="match status" value="1"/>
</dbReference>
<comment type="similarity">
    <text evidence="1">Belongs to the 'GDXG' lipolytic enzyme family.</text>
</comment>
<gene>
    <name evidence="5" type="ORF">GM668_05940</name>
</gene>
<evidence type="ECO:0000313" key="6">
    <source>
        <dbReference type="Proteomes" id="UP000484015"/>
    </source>
</evidence>
<dbReference type="PROSITE" id="PS01173">
    <property type="entry name" value="LIPASE_GDXG_HIS"/>
    <property type="match status" value="1"/>
</dbReference>
<dbReference type="Pfam" id="PF07859">
    <property type="entry name" value="Abhydrolase_3"/>
    <property type="match status" value="1"/>
</dbReference>
<reference evidence="5 6" key="1">
    <citation type="submission" date="2019-11" db="EMBL/GenBank/DDBJ databases">
        <title>Type strains purchased from KCTC, JCM and DSMZ.</title>
        <authorList>
            <person name="Lu H."/>
        </authorList>
    </citation>
    <scope>NUCLEOTIDE SEQUENCE [LARGE SCALE GENOMIC DNA]</scope>
    <source>
        <strain evidence="5 6">KCTC 42409</strain>
    </source>
</reference>
<keyword evidence="6" id="KW-1185">Reference proteome</keyword>
<sequence length="311" mass="32393">MSTDPQVQAILAMYASLPQPDYAALRGADYRAGVAQMQPVPLNEHVARVAECSLPGPAGPINARLYHPQPGVTLPCIVFFHGGGWVACSVDSHDNICRRLARLSGCAVLSVDYRLAPEAVFPAALDDACAALRWVAVQGASFGIDATRLAVAGDSAGGNLAAACAQQALDPALELPAIAHQLLFYPVLDSGCGTPSYNAYADGYLLTAGLMKWFWKQYAPSVEARADARAAPGLASSVAGLPAATVLLAQCDPLHDEGWQYAERLRAAGVPVTLRSWEGLFHGFASMVGVLAAADEAVAVGAAEVKKALLG</sequence>
<dbReference type="PANTHER" id="PTHR48081">
    <property type="entry name" value="AB HYDROLASE SUPERFAMILY PROTEIN C4A8.06C"/>
    <property type="match status" value="1"/>
</dbReference>
<dbReference type="AlphaFoldDB" id="A0A6L6PVU9"/>
<dbReference type="Proteomes" id="UP000484015">
    <property type="component" value="Unassembled WGS sequence"/>
</dbReference>
<keyword evidence="2 5" id="KW-0378">Hydrolase</keyword>
<dbReference type="GO" id="GO:0016787">
    <property type="term" value="F:hydrolase activity"/>
    <property type="evidence" value="ECO:0007669"/>
    <property type="project" value="UniProtKB-KW"/>
</dbReference>
<accession>A0A6L6PVU9</accession>
<comment type="caution">
    <text evidence="5">The sequence shown here is derived from an EMBL/GenBank/DDBJ whole genome shotgun (WGS) entry which is preliminary data.</text>
</comment>
<dbReference type="InterPro" id="IPR013094">
    <property type="entry name" value="AB_hydrolase_3"/>
</dbReference>